<dbReference type="InterPro" id="IPR018042">
    <property type="entry name" value="Aspartate_kinase_CS"/>
</dbReference>
<evidence type="ECO:0000256" key="1">
    <source>
        <dbReference type="ARBA" id="ARBA00004766"/>
    </source>
</evidence>
<dbReference type="EC" id="2.7.2.4" evidence="7"/>
<comment type="pathway">
    <text evidence="1 8">Amino-acid biosynthesis; L-lysine biosynthesis via DAP pathway; (S)-tetrahydrodipicolinate from L-aspartate: step 1/4.</text>
</comment>
<dbReference type="Pfam" id="PF00696">
    <property type="entry name" value="AA_kinase"/>
    <property type="match status" value="1"/>
</dbReference>
<evidence type="ECO:0000256" key="4">
    <source>
        <dbReference type="ARBA" id="ARBA00022741"/>
    </source>
</evidence>
<reference evidence="11" key="1">
    <citation type="submission" date="2023-07" db="EMBL/GenBank/DDBJ databases">
        <authorList>
            <person name="Colorado M.A."/>
            <person name="Villamil L.M."/>
            <person name="Melo J.F."/>
            <person name="Rodriguez J.A."/>
            <person name="Ruiz R.Y."/>
        </authorList>
    </citation>
    <scope>NUCLEOTIDE SEQUENCE [LARGE SCALE GENOMIC DNA]</scope>
    <source>
        <strain evidence="11">C33</strain>
    </source>
</reference>
<dbReference type="Proteomes" id="UP001279681">
    <property type="component" value="Unassembled WGS sequence"/>
</dbReference>
<protein>
    <recommendedName>
        <fullName evidence="7">Aspartokinase</fullName>
        <ecNumber evidence="7">2.7.2.4</ecNumber>
    </recommendedName>
</protein>
<dbReference type="InterPro" id="IPR036393">
    <property type="entry name" value="AceGlu_kinase-like_sf"/>
</dbReference>
<evidence type="ECO:0000256" key="7">
    <source>
        <dbReference type="RuleBase" id="RU003448"/>
    </source>
</evidence>
<comment type="pathway">
    <text evidence="8">Amino-acid biosynthesis; L-threonine biosynthesis; L-threonine from L-aspartate: step 1/5.</text>
</comment>
<evidence type="ECO:0000256" key="2">
    <source>
        <dbReference type="ARBA" id="ARBA00010122"/>
    </source>
</evidence>
<dbReference type="GO" id="GO:0004072">
    <property type="term" value="F:aspartate kinase activity"/>
    <property type="evidence" value="ECO:0007669"/>
    <property type="project" value="UniProtKB-EC"/>
</dbReference>
<dbReference type="CDD" id="cd04261">
    <property type="entry name" value="AAK_AKii-LysC-BS"/>
    <property type="match status" value="1"/>
</dbReference>
<dbReference type="Gene3D" id="3.40.1160.10">
    <property type="entry name" value="Acetylglutamate kinase-like"/>
    <property type="match status" value="1"/>
</dbReference>
<evidence type="ECO:0000256" key="6">
    <source>
        <dbReference type="ARBA" id="ARBA00022840"/>
    </source>
</evidence>
<comment type="catalytic activity">
    <reaction evidence="7">
        <text>L-aspartate + ATP = 4-phospho-L-aspartate + ADP</text>
        <dbReference type="Rhea" id="RHEA:23776"/>
        <dbReference type="ChEBI" id="CHEBI:29991"/>
        <dbReference type="ChEBI" id="CHEBI:30616"/>
        <dbReference type="ChEBI" id="CHEBI:57535"/>
        <dbReference type="ChEBI" id="CHEBI:456216"/>
        <dbReference type="EC" id="2.7.2.4"/>
    </reaction>
</comment>
<gene>
    <name evidence="10" type="ORF">RFV38_11395</name>
</gene>
<evidence type="ECO:0000259" key="9">
    <source>
        <dbReference type="Pfam" id="PF00696"/>
    </source>
</evidence>
<evidence type="ECO:0000256" key="8">
    <source>
        <dbReference type="RuleBase" id="RU004249"/>
    </source>
</evidence>
<sequence length="240" mass="26301">MRIVIKYGGSSVATLEKIEKIANYIKGLKEKIEEIVVVVSAMGKTTDELLKKAAYFGESLNKREIDMLISTGEQQSIALLSLALNAIGCEAISYTGYQIGLKTEGNYGDSEILEINKDFLEKKLKEKKVIIVAGFQGVNEFGDITTLGRGGSDTTAVALAGVLGCECKIYTDVDGVYTEDPRKNKEAKKIEKISYDKMEEMSRNGAKVLETKAVKIGKKYRVPIYVGESLGNENGTYIID</sequence>
<name>A0ABU4WD50_9FUSO</name>
<keyword evidence="11" id="KW-1185">Reference proteome</keyword>
<dbReference type="RefSeq" id="WP_320314439.1">
    <property type="nucleotide sequence ID" value="NZ_JAVIKH010000019.1"/>
</dbReference>
<evidence type="ECO:0000256" key="3">
    <source>
        <dbReference type="ARBA" id="ARBA00022679"/>
    </source>
</evidence>
<dbReference type="PANTHER" id="PTHR21499">
    <property type="entry name" value="ASPARTATE KINASE"/>
    <property type="match status" value="1"/>
</dbReference>
<evidence type="ECO:0000313" key="10">
    <source>
        <dbReference type="EMBL" id="MDX8337085.1"/>
    </source>
</evidence>
<organism evidence="10 11">
    <name type="scientific">Candidatus Cetobacterium colombiensis</name>
    <dbReference type="NCBI Taxonomy" id="3073100"/>
    <lineage>
        <taxon>Bacteria</taxon>
        <taxon>Fusobacteriati</taxon>
        <taxon>Fusobacteriota</taxon>
        <taxon>Fusobacteriia</taxon>
        <taxon>Fusobacteriales</taxon>
        <taxon>Fusobacteriaceae</taxon>
        <taxon>Cetobacterium</taxon>
    </lineage>
</organism>
<dbReference type="SUPFAM" id="SSF53633">
    <property type="entry name" value="Carbamate kinase-like"/>
    <property type="match status" value="1"/>
</dbReference>
<comment type="pathway">
    <text evidence="8">Amino-acid biosynthesis; L-methionine biosynthesis via de novo pathway; L-homoserine from L-aspartate: step 1/3.</text>
</comment>
<dbReference type="NCBIfam" id="TIGR00657">
    <property type="entry name" value="asp_kinases"/>
    <property type="match status" value="1"/>
</dbReference>
<comment type="similarity">
    <text evidence="2 7">Belongs to the aspartokinase family.</text>
</comment>
<comment type="caution">
    <text evidence="10">The sequence shown here is derived from an EMBL/GenBank/DDBJ whole genome shotgun (WGS) entry which is preliminary data.</text>
</comment>
<dbReference type="InterPro" id="IPR001341">
    <property type="entry name" value="Asp_kinase"/>
</dbReference>
<evidence type="ECO:0000313" key="11">
    <source>
        <dbReference type="Proteomes" id="UP001279681"/>
    </source>
</evidence>
<dbReference type="PROSITE" id="PS00324">
    <property type="entry name" value="ASPARTOKINASE"/>
    <property type="match status" value="1"/>
</dbReference>
<evidence type="ECO:0000256" key="5">
    <source>
        <dbReference type="ARBA" id="ARBA00022777"/>
    </source>
</evidence>
<feature type="domain" description="Aspartate/glutamate/uridylate kinase" evidence="9">
    <location>
        <begin position="1"/>
        <end position="226"/>
    </location>
</feature>
<proteinExistence type="inferred from homology"/>
<dbReference type="EMBL" id="JAVIKH010000019">
    <property type="protein sequence ID" value="MDX8337085.1"/>
    <property type="molecule type" value="Genomic_DNA"/>
</dbReference>
<accession>A0ABU4WD50</accession>
<keyword evidence="8" id="KW-0028">Amino-acid biosynthesis</keyword>
<keyword evidence="4" id="KW-0547">Nucleotide-binding</keyword>
<dbReference type="InterPro" id="IPR041740">
    <property type="entry name" value="AKii-LysC-BS"/>
</dbReference>
<keyword evidence="6" id="KW-0067">ATP-binding</keyword>
<keyword evidence="5 7" id="KW-0418">Kinase</keyword>
<keyword evidence="3 7" id="KW-0808">Transferase</keyword>
<dbReference type="PANTHER" id="PTHR21499:SF68">
    <property type="entry name" value="ASPARTOKINASE 2"/>
    <property type="match status" value="1"/>
</dbReference>
<dbReference type="InterPro" id="IPR001048">
    <property type="entry name" value="Asp/Glu/Uridylate_kinase"/>
</dbReference>